<reference evidence="1 2" key="1">
    <citation type="submission" date="2016-08" db="EMBL/GenBank/DDBJ databases">
        <authorList>
            <consortium name="Pathogen Informatics"/>
        </authorList>
    </citation>
    <scope>NUCLEOTIDE SEQUENCE [LARGE SCALE GENOMIC DNA]</scope>
    <source>
        <strain evidence="1 2">AJ</strain>
    </source>
</reference>
<accession>A0A1C6YL54</accession>
<gene>
    <name evidence="1" type="ORF">PCHAJ_000296000</name>
</gene>
<evidence type="ECO:0000313" key="2">
    <source>
        <dbReference type="Proteomes" id="UP000507163"/>
    </source>
</evidence>
<dbReference type="Proteomes" id="UP000507163">
    <property type="component" value="Chromosome 11"/>
</dbReference>
<name>A0A1C6YL54_PLACU</name>
<sequence length="321" mass="38227">MNNNNNEGYENVKDSICESSNDNIINDENIISIFLKNVLESSFEEHIENENFLREKNQALNDYIEQNIDENISLDDINNNHKYDDDLAFIINNNNTNKNELLLHNENKIQHDKGIEEEQEFGYNSIENTLETTHKKKNKKRRYVDINKVKFDFDDEDFDCNSDNELVKCSNMHFDKYEMEEENHVMCANAYDQNDIGNHYININNEIIRNLIEPPPIQFNKTFQKYNKEISELFIKYKDNHDKLNIYLAAQLMCIKENNFENEYNFINTNFDNFILAKFNGTNSVDQNSKDLQELLMYLMSWYFSGFYSGKMCTLRELQKQ</sequence>
<dbReference type="AlphaFoldDB" id="A0A1C6YL54"/>
<organism evidence="1 2">
    <name type="scientific">Plasmodium chabaudi chabaudi</name>
    <dbReference type="NCBI Taxonomy" id="31271"/>
    <lineage>
        <taxon>Eukaryota</taxon>
        <taxon>Sar</taxon>
        <taxon>Alveolata</taxon>
        <taxon>Apicomplexa</taxon>
        <taxon>Aconoidasida</taxon>
        <taxon>Haemosporida</taxon>
        <taxon>Plasmodiidae</taxon>
        <taxon>Plasmodium</taxon>
        <taxon>Plasmodium (Vinckeia)</taxon>
    </lineage>
</organism>
<evidence type="ECO:0000313" key="1">
    <source>
        <dbReference type="EMBL" id="SCM23996.1"/>
    </source>
</evidence>
<proteinExistence type="predicted"/>
<protein>
    <submittedName>
        <fullName evidence="1">Uncharacterized protein</fullName>
    </submittedName>
</protein>
<dbReference type="EMBL" id="LT608177">
    <property type="protein sequence ID" value="SCM23996.1"/>
    <property type="molecule type" value="Genomic_DNA"/>
</dbReference>